<feature type="domain" description="Haem-binding" evidence="1">
    <location>
        <begin position="15"/>
        <end position="150"/>
    </location>
</feature>
<accession>A0ABS8PMN8</accession>
<dbReference type="RefSeq" id="WP_231003028.1">
    <property type="nucleotide sequence ID" value="NZ_JAJNEC010000004.1"/>
</dbReference>
<keyword evidence="3" id="KW-1185">Reference proteome</keyword>
<evidence type="ECO:0000313" key="2">
    <source>
        <dbReference type="EMBL" id="MCD2422125.1"/>
    </source>
</evidence>
<evidence type="ECO:0000313" key="3">
    <source>
        <dbReference type="Proteomes" id="UP001199816"/>
    </source>
</evidence>
<dbReference type="SMART" id="SM01235">
    <property type="entry name" value="Haem_bd"/>
    <property type="match status" value="1"/>
</dbReference>
<name>A0ABS8PMN8_9BACT</name>
<organism evidence="2 3">
    <name type="scientific">Niabella pedocola</name>
    <dbReference type="NCBI Taxonomy" id="1752077"/>
    <lineage>
        <taxon>Bacteria</taxon>
        <taxon>Pseudomonadati</taxon>
        <taxon>Bacteroidota</taxon>
        <taxon>Chitinophagia</taxon>
        <taxon>Chitinophagales</taxon>
        <taxon>Chitinophagaceae</taxon>
        <taxon>Niabella</taxon>
    </lineage>
</organism>
<dbReference type="Proteomes" id="UP001199816">
    <property type="component" value="Unassembled WGS sequence"/>
</dbReference>
<sequence>MKRKSVFKKVIVALLVLLVIIQFFGAEKNSSAVTAENAIEQHYTVPPPIQTLLRTGCYDCHSNNTVYPWYSRIQPVAWWLASHIRSGKKHLNFDEFNTYPAKKKLRKLDEVAETVNKGEMPLPSYTLIHRNAQLSDADRKEIESWVKEVKKQIQ</sequence>
<gene>
    <name evidence="2" type="ORF">LQ567_05080</name>
</gene>
<protein>
    <submittedName>
        <fullName evidence="2">Heme-binding domain-containing protein</fullName>
    </submittedName>
</protein>
<reference evidence="2 3" key="1">
    <citation type="submission" date="2021-11" db="EMBL/GenBank/DDBJ databases">
        <title>Genomic of Niabella pedocola.</title>
        <authorList>
            <person name="Wu T."/>
        </authorList>
    </citation>
    <scope>NUCLEOTIDE SEQUENCE [LARGE SCALE GENOMIC DNA]</scope>
    <source>
        <strain evidence="2 3">JCM 31011</strain>
    </source>
</reference>
<dbReference type="InterPro" id="IPR025992">
    <property type="entry name" value="Haem-bd"/>
</dbReference>
<proteinExistence type="predicted"/>
<dbReference type="Pfam" id="PF14376">
    <property type="entry name" value="Haem_bd"/>
    <property type="match status" value="1"/>
</dbReference>
<dbReference type="EMBL" id="JAJNEC010000004">
    <property type="protein sequence ID" value="MCD2422125.1"/>
    <property type="molecule type" value="Genomic_DNA"/>
</dbReference>
<comment type="caution">
    <text evidence="2">The sequence shown here is derived from an EMBL/GenBank/DDBJ whole genome shotgun (WGS) entry which is preliminary data.</text>
</comment>
<evidence type="ECO:0000259" key="1">
    <source>
        <dbReference type="SMART" id="SM01235"/>
    </source>
</evidence>